<evidence type="ECO:0000256" key="1">
    <source>
        <dbReference type="ARBA" id="ARBA00022581"/>
    </source>
</evidence>
<dbReference type="GO" id="GO:0039648">
    <property type="term" value="P:symbiont-mediated perturbation of host ubiquitin-like protein modification"/>
    <property type="evidence" value="ECO:0007669"/>
    <property type="project" value="UniProtKB-KW"/>
</dbReference>
<dbReference type="EMBL" id="MH790551">
    <property type="protein sequence ID" value="QBH75648.1"/>
    <property type="molecule type" value="Genomic_DNA"/>
</dbReference>
<accession>A0A481T404</accession>
<feature type="region of interest" description="Disordered" evidence="8">
    <location>
        <begin position="1"/>
        <end position="87"/>
    </location>
</feature>
<name>A0A481T404_HHV2</name>
<sequence>MLNDMQWLASSDSEEETEVGISDDDLHRDSTSEAGSTDTEMFEAGLMDAATPPARPPAERQGSPTPADAQGSCGGGPVGEEEAEAGGGGDVCAVCTDEIAPPLRCQSFPCLHPFCIPCMKTWIPLRNTCPLCNTPVAYLIVGVTASGSFSTIPIVNDPRTRVEAEAAVRSGTAVDFIWTGNPRTAPRSLSLGGHTVRALSPTPPWPGTDDEDDDLADGEGGRGSGGGRAGVGRGSGGGRAGVGRGSGGGRAGVGRGSGGGRALTGGSRLCLPLQRTTSRPPPEERPGAGAAVRGRPAEPPSPPRPDRRPLAPRGAAAAAAPRCGRGWDLGLGAALPSRPSCREWPLFPLRPAGGARRRGGWAKTPRRRRAGRPPRDSPARPRSPP</sequence>
<evidence type="ECO:0000256" key="6">
    <source>
        <dbReference type="ARBA" id="ARBA00022833"/>
    </source>
</evidence>
<evidence type="ECO:0000256" key="7">
    <source>
        <dbReference type="PROSITE-ProRule" id="PRU00175"/>
    </source>
</evidence>
<dbReference type="InterPro" id="IPR013083">
    <property type="entry name" value="Znf_RING/FYVE/PHD"/>
</dbReference>
<evidence type="ECO:0000256" key="4">
    <source>
        <dbReference type="ARBA" id="ARBA00022723"/>
    </source>
</evidence>
<feature type="region of interest" description="Disordered" evidence="8">
    <location>
        <begin position="187"/>
        <end position="385"/>
    </location>
</feature>
<feature type="compositionally biased region" description="Gly residues" evidence="8">
    <location>
        <begin position="221"/>
        <end position="263"/>
    </location>
</feature>
<keyword evidence="4" id="KW-0479">Metal-binding</keyword>
<keyword evidence="5 7" id="KW-0863">Zinc-finger</keyword>
<organism evidence="10">
    <name type="scientific">Human herpesvirus 2</name>
    <name type="common">HHV-2</name>
    <name type="synonym">Human herpes simplex virus 2</name>
    <dbReference type="NCBI Taxonomy" id="10310"/>
    <lineage>
        <taxon>Viruses</taxon>
        <taxon>Duplodnaviria</taxon>
        <taxon>Heunggongvirae</taxon>
        <taxon>Peploviricota</taxon>
        <taxon>Herviviricetes</taxon>
        <taxon>Herpesvirales</taxon>
        <taxon>Orthoherpesviridae</taxon>
        <taxon>Alphaherpesvirinae</taxon>
        <taxon>Simplexvirus</taxon>
        <taxon>Simplexvirus humanalpha2</taxon>
    </lineage>
</organism>
<reference evidence="10" key="1">
    <citation type="submission" date="2018-08" db="EMBL/GenBank/DDBJ databases">
        <title>HSV2 whole genome sequences from clinical isolates.</title>
        <authorList>
            <person name="Roychoudhury P."/>
            <person name="Greninger A.L."/>
            <person name="Jerome K.R."/>
            <person name="Johnston C."/>
            <person name="Wald A."/>
            <person name="Xie H."/>
        </authorList>
    </citation>
    <scope>NUCLEOTIDE SEQUENCE</scope>
    <source>
        <strain evidence="10">2018-3119</strain>
    </source>
</reference>
<dbReference type="PROSITE" id="PS00518">
    <property type="entry name" value="ZF_RING_1"/>
    <property type="match status" value="1"/>
</dbReference>
<dbReference type="InterPro" id="IPR018957">
    <property type="entry name" value="Znf_C3HC4_RING-type"/>
</dbReference>
<dbReference type="SUPFAM" id="SSF57850">
    <property type="entry name" value="RING/U-box"/>
    <property type="match status" value="1"/>
</dbReference>
<evidence type="ECO:0000256" key="3">
    <source>
        <dbReference type="ARBA" id="ARBA00022711"/>
    </source>
</evidence>
<dbReference type="InterPro" id="IPR001841">
    <property type="entry name" value="Znf_RING"/>
</dbReference>
<keyword evidence="2" id="KW-1130">Modulation of host ubiquitin pathway by virus</keyword>
<dbReference type="Gene3D" id="3.30.40.10">
    <property type="entry name" value="Zinc/RING finger domain, C3HC4 (zinc finger)"/>
    <property type="match status" value="1"/>
</dbReference>
<evidence type="ECO:0000313" key="10">
    <source>
        <dbReference type="EMBL" id="QBH75648.1"/>
    </source>
</evidence>
<feature type="compositionally biased region" description="Basic residues" evidence="8">
    <location>
        <begin position="355"/>
        <end position="372"/>
    </location>
</feature>
<evidence type="ECO:0000256" key="2">
    <source>
        <dbReference type="ARBA" id="ARBA00022662"/>
    </source>
</evidence>
<feature type="compositionally biased region" description="Low complexity" evidence="8">
    <location>
        <begin position="311"/>
        <end position="326"/>
    </location>
</feature>
<organismHost>
    <name type="scientific">Homo sapiens</name>
    <name type="common">Human</name>
    <dbReference type="NCBI Taxonomy" id="9606"/>
</organismHost>
<protein>
    <submittedName>
        <fullName evidence="10">RL2_2</fullName>
    </submittedName>
</protein>
<feature type="compositionally biased region" description="Acidic residues" evidence="8">
    <location>
        <begin position="12"/>
        <end position="23"/>
    </location>
</feature>
<keyword evidence="1" id="KW-0945">Host-virus interaction</keyword>
<dbReference type="PROSITE" id="PS50089">
    <property type="entry name" value="ZF_RING_2"/>
    <property type="match status" value="1"/>
</dbReference>
<proteinExistence type="predicted"/>
<evidence type="ECO:0000256" key="5">
    <source>
        <dbReference type="ARBA" id="ARBA00022771"/>
    </source>
</evidence>
<evidence type="ECO:0000259" key="9">
    <source>
        <dbReference type="PROSITE" id="PS50089"/>
    </source>
</evidence>
<keyword evidence="3" id="KW-1128">Modulation of host ubiquitin pathway by viral E3 ligase</keyword>
<dbReference type="Pfam" id="PF00097">
    <property type="entry name" value="zf-C3HC4"/>
    <property type="match status" value="1"/>
</dbReference>
<dbReference type="InterPro" id="IPR017907">
    <property type="entry name" value="Znf_RING_CS"/>
</dbReference>
<feature type="compositionally biased region" description="Acidic residues" evidence="8">
    <location>
        <begin position="208"/>
        <end position="217"/>
    </location>
</feature>
<keyword evidence="6" id="KW-0862">Zinc</keyword>
<dbReference type="GO" id="GO:0008270">
    <property type="term" value="F:zinc ion binding"/>
    <property type="evidence" value="ECO:0007669"/>
    <property type="project" value="UniProtKB-KW"/>
</dbReference>
<feature type="domain" description="RING-type" evidence="9">
    <location>
        <begin position="92"/>
        <end position="133"/>
    </location>
</feature>
<dbReference type="SMART" id="SM00184">
    <property type="entry name" value="RING"/>
    <property type="match status" value="1"/>
</dbReference>
<evidence type="ECO:0000256" key="8">
    <source>
        <dbReference type="SAM" id="MobiDB-lite"/>
    </source>
</evidence>